<organism evidence="2 3">
    <name type="scientific">Phialophora macrospora</name>
    <dbReference type="NCBI Taxonomy" id="1851006"/>
    <lineage>
        <taxon>Eukaryota</taxon>
        <taxon>Fungi</taxon>
        <taxon>Dikarya</taxon>
        <taxon>Ascomycota</taxon>
        <taxon>Pezizomycotina</taxon>
        <taxon>Eurotiomycetes</taxon>
        <taxon>Chaetothyriomycetidae</taxon>
        <taxon>Chaetothyriales</taxon>
        <taxon>Herpotrichiellaceae</taxon>
        <taxon>Phialophora</taxon>
    </lineage>
</organism>
<dbReference type="EMBL" id="KN846956">
    <property type="protein sequence ID" value="KIW73115.1"/>
    <property type="molecule type" value="Genomic_DNA"/>
</dbReference>
<dbReference type="HOGENOM" id="CLU_132169_1_1_1"/>
<evidence type="ECO:0000313" key="2">
    <source>
        <dbReference type="EMBL" id="KIW73115.1"/>
    </source>
</evidence>
<evidence type="ECO:0000256" key="1">
    <source>
        <dbReference type="SAM" id="Phobius"/>
    </source>
</evidence>
<keyword evidence="1" id="KW-0472">Membrane</keyword>
<accession>A0A0D2G2S5</accession>
<dbReference type="Proteomes" id="UP000054266">
    <property type="component" value="Unassembled WGS sequence"/>
</dbReference>
<dbReference type="AlphaFoldDB" id="A0A0D2G2S5"/>
<feature type="transmembrane region" description="Helical" evidence="1">
    <location>
        <begin position="110"/>
        <end position="127"/>
    </location>
</feature>
<reference evidence="2 3" key="1">
    <citation type="submission" date="2015-01" db="EMBL/GenBank/DDBJ databases">
        <title>The Genome Sequence of Capronia semiimmersa CBS27337.</title>
        <authorList>
            <consortium name="The Broad Institute Genomics Platform"/>
            <person name="Cuomo C."/>
            <person name="de Hoog S."/>
            <person name="Gorbushina A."/>
            <person name="Stielow B."/>
            <person name="Teixiera M."/>
            <person name="Abouelleil A."/>
            <person name="Chapman S.B."/>
            <person name="Priest M."/>
            <person name="Young S.K."/>
            <person name="Wortman J."/>
            <person name="Nusbaum C."/>
            <person name="Birren B."/>
        </authorList>
    </citation>
    <scope>NUCLEOTIDE SEQUENCE [LARGE SCALE GENOMIC DNA]</scope>
    <source>
        <strain evidence="2 3">CBS 27337</strain>
    </source>
</reference>
<feature type="transmembrane region" description="Helical" evidence="1">
    <location>
        <begin position="71"/>
        <end position="90"/>
    </location>
</feature>
<keyword evidence="1" id="KW-0812">Transmembrane</keyword>
<protein>
    <submittedName>
        <fullName evidence="2">Uncharacterized protein</fullName>
    </submittedName>
</protein>
<sequence length="128" mass="13546">MTTNIPSPSPSHQLARLIGPALLAISTAESLNAHIWASSNPPTVFLNGSIIFVGGLAIVRHHNLWTTGWPVLVTLSGWSGLALGLTRMLIPEKVLESVRKANPKDIRLGALIVAAFGGVLTLCGYCAR</sequence>
<feature type="transmembrane region" description="Helical" evidence="1">
    <location>
        <begin position="43"/>
        <end position="59"/>
    </location>
</feature>
<gene>
    <name evidence="2" type="ORF">PV04_01258</name>
</gene>
<keyword evidence="1" id="KW-1133">Transmembrane helix</keyword>
<evidence type="ECO:0000313" key="3">
    <source>
        <dbReference type="Proteomes" id="UP000054266"/>
    </source>
</evidence>
<name>A0A0D2G2S5_9EURO</name>
<proteinExistence type="predicted"/>
<keyword evidence="3" id="KW-1185">Reference proteome</keyword>